<dbReference type="InterPro" id="IPR043993">
    <property type="entry name" value="T4SS_pilin"/>
</dbReference>
<protein>
    <submittedName>
        <fullName evidence="2">Uncharacterized protein</fullName>
    </submittedName>
</protein>
<dbReference type="EMBL" id="MHVI01000009">
    <property type="protein sequence ID" value="OHA91855.1"/>
    <property type="molecule type" value="Genomic_DNA"/>
</dbReference>
<gene>
    <name evidence="2" type="ORF">A2665_01790</name>
</gene>
<organism evidence="2 3">
    <name type="scientific">Candidatus Zambryskibacteria bacterium RIFCSPHIGHO2_01_FULL_46_30</name>
    <dbReference type="NCBI Taxonomy" id="1802739"/>
    <lineage>
        <taxon>Bacteria</taxon>
        <taxon>Candidatus Zambryskiibacteriota</taxon>
    </lineage>
</organism>
<evidence type="ECO:0000313" key="3">
    <source>
        <dbReference type="Proteomes" id="UP000177746"/>
    </source>
</evidence>
<feature type="transmembrane region" description="Helical" evidence="1">
    <location>
        <begin position="14"/>
        <end position="34"/>
    </location>
</feature>
<evidence type="ECO:0000313" key="2">
    <source>
        <dbReference type="EMBL" id="OHA91855.1"/>
    </source>
</evidence>
<keyword evidence="1" id="KW-1133">Transmembrane helix</keyword>
<sequence length="102" mass="10675">MTNIKGLIEAVGGLINPLIAILVGLALLVFFWGLAKFIFRAGGDTKAVEEGKTLMIWGLIALFVMVSVWGIISFIQNAFLPGGGSTPTSLPTSTGLPAVTEI</sequence>
<dbReference type="Pfam" id="PF18895">
    <property type="entry name" value="T4SS_pilin"/>
    <property type="match status" value="1"/>
</dbReference>
<proteinExistence type="predicted"/>
<accession>A0A1G2T3J7</accession>
<dbReference type="Proteomes" id="UP000177746">
    <property type="component" value="Unassembled WGS sequence"/>
</dbReference>
<name>A0A1G2T3J7_9BACT</name>
<keyword evidence="1" id="KW-0812">Transmembrane</keyword>
<evidence type="ECO:0000256" key="1">
    <source>
        <dbReference type="SAM" id="Phobius"/>
    </source>
</evidence>
<comment type="caution">
    <text evidence="2">The sequence shown here is derived from an EMBL/GenBank/DDBJ whole genome shotgun (WGS) entry which is preliminary data.</text>
</comment>
<dbReference type="AlphaFoldDB" id="A0A1G2T3J7"/>
<reference evidence="2 3" key="1">
    <citation type="journal article" date="2016" name="Nat. Commun.">
        <title>Thousands of microbial genomes shed light on interconnected biogeochemical processes in an aquifer system.</title>
        <authorList>
            <person name="Anantharaman K."/>
            <person name="Brown C.T."/>
            <person name="Hug L.A."/>
            <person name="Sharon I."/>
            <person name="Castelle C.J."/>
            <person name="Probst A.J."/>
            <person name="Thomas B.C."/>
            <person name="Singh A."/>
            <person name="Wilkins M.J."/>
            <person name="Karaoz U."/>
            <person name="Brodie E.L."/>
            <person name="Williams K.H."/>
            <person name="Hubbard S.S."/>
            <person name="Banfield J.F."/>
        </authorList>
    </citation>
    <scope>NUCLEOTIDE SEQUENCE [LARGE SCALE GENOMIC DNA]</scope>
</reference>
<feature type="transmembrane region" description="Helical" evidence="1">
    <location>
        <begin position="54"/>
        <end position="75"/>
    </location>
</feature>
<keyword evidence="1" id="KW-0472">Membrane</keyword>